<feature type="transmembrane region" description="Helical" evidence="2">
    <location>
        <begin position="168"/>
        <end position="190"/>
    </location>
</feature>
<dbReference type="EMBL" id="JADBEM010000001">
    <property type="protein sequence ID" value="MBE1609765.1"/>
    <property type="molecule type" value="Genomic_DNA"/>
</dbReference>
<dbReference type="PANTHER" id="PTHR43592">
    <property type="entry name" value="CAAX AMINO TERMINAL PROTEASE"/>
    <property type="match status" value="1"/>
</dbReference>
<dbReference type="PANTHER" id="PTHR43592:SF15">
    <property type="entry name" value="CAAX AMINO TERMINAL PROTEASE FAMILY PROTEIN"/>
    <property type="match status" value="1"/>
</dbReference>
<evidence type="ECO:0000256" key="1">
    <source>
        <dbReference type="SAM" id="MobiDB-lite"/>
    </source>
</evidence>
<feature type="transmembrane region" description="Helical" evidence="2">
    <location>
        <begin position="81"/>
        <end position="99"/>
    </location>
</feature>
<evidence type="ECO:0000256" key="2">
    <source>
        <dbReference type="SAM" id="Phobius"/>
    </source>
</evidence>
<feature type="transmembrane region" description="Helical" evidence="2">
    <location>
        <begin position="245"/>
        <end position="278"/>
    </location>
</feature>
<feature type="transmembrane region" description="Helical" evidence="2">
    <location>
        <begin position="205"/>
        <end position="224"/>
    </location>
</feature>
<feature type="transmembrane region" description="Helical" evidence="2">
    <location>
        <begin position="129"/>
        <end position="147"/>
    </location>
</feature>
<feature type="transmembrane region" description="Helical" evidence="2">
    <location>
        <begin position="106"/>
        <end position="123"/>
    </location>
</feature>
<accession>A0A927RF22</accession>
<proteinExistence type="predicted"/>
<feature type="region of interest" description="Disordered" evidence="1">
    <location>
        <begin position="1"/>
        <end position="25"/>
    </location>
</feature>
<comment type="caution">
    <text evidence="4">The sequence shown here is derived from an EMBL/GenBank/DDBJ whole genome shotgun (WGS) entry which is preliminary data.</text>
</comment>
<feature type="transmembrane region" description="Helical" evidence="2">
    <location>
        <begin position="57"/>
        <end position="75"/>
    </location>
</feature>
<keyword evidence="5" id="KW-1185">Reference proteome</keyword>
<protein>
    <submittedName>
        <fullName evidence="4">Membrane protease YdiL (CAAX protease family)</fullName>
    </submittedName>
</protein>
<dbReference type="Pfam" id="PF02517">
    <property type="entry name" value="Rce1-like"/>
    <property type="match status" value="1"/>
</dbReference>
<evidence type="ECO:0000313" key="5">
    <source>
        <dbReference type="Proteomes" id="UP000638648"/>
    </source>
</evidence>
<keyword evidence="2" id="KW-0812">Transmembrane</keyword>
<name>A0A927RF22_9ACTN</name>
<reference evidence="4" key="1">
    <citation type="submission" date="2020-10" db="EMBL/GenBank/DDBJ databases">
        <title>Sequencing the genomes of 1000 actinobacteria strains.</title>
        <authorList>
            <person name="Klenk H.-P."/>
        </authorList>
    </citation>
    <scope>NUCLEOTIDE SEQUENCE</scope>
    <source>
        <strain evidence="4">DSM 45354</strain>
    </source>
</reference>
<keyword evidence="4" id="KW-0378">Hydrolase</keyword>
<dbReference type="Proteomes" id="UP000638648">
    <property type="component" value="Unassembled WGS sequence"/>
</dbReference>
<evidence type="ECO:0000259" key="3">
    <source>
        <dbReference type="Pfam" id="PF02517"/>
    </source>
</evidence>
<dbReference type="GO" id="GO:0006508">
    <property type="term" value="P:proteolysis"/>
    <property type="evidence" value="ECO:0007669"/>
    <property type="project" value="UniProtKB-KW"/>
</dbReference>
<feature type="transmembrane region" description="Helical" evidence="2">
    <location>
        <begin position="290"/>
        <end position="311"/>
    </location>
</feature>
<dbReference type="AlphaFoldDB" id="A0A927RF22"/>
<dbReference type="GO" id="GO:0080120">
    <property type="term" value="P:CAAX-box protein maturation"/>
    <property type="evidence" value="ECO:0007669"/>
    <property type="project" value="UniProtKB-ARBA"/>
</dbReference>
<dbReference type="RefSeq" id="WP_238361692.1">
    <property type="nucleotide sequence ID" value="NZ_BAABJL010000181.1"/>
</dbReference>
<sequence>MILRVEELRGTHRSEPDEPTSARPSRLLDQAMTAGQEGHVPTRDDGHPAGIHSPGRGALVGLCVLVLGCSIVIPIRPWTATFTATVGALGLVTVLALVLRSPAATRAAVFVDTMFVCFVAGTLGHWPPALTTVLVCALPPLLLYAAGRRRATLRPAMPWFRRGRLTPEAPWFGLATVVLSALALTVWALIVRPEPAQYLRDLQSLPLWLAVLGVVGFALVNPIWEEMLYRGVLLTELGRVWGPKVAVTLQAVLFGAAHYAGFPSGTAGMIMAAGWGFALGVMRLRSGGLLVSYVVHVTANAVIGVLAVTVLH</sequence>
<dbReference type="InterPro" id="IPR003675">
    <property type="entry name" value="Rce1/LyrA-like_dom"/>
</dbReference>
<organism evidence="4 5">
    <name type="scientific">Actinopolymorpha pittospori</name>
    <dbReference type="NCBI Taxonomy" id="648752"/>
    <lineage>
        <taxon>Bacteria</taxon>
        <taxon>Bacillati</taxon>
        <taxon>Actinomycetota</taxon>
        <taxon>Actinomycetes</taxon>
        <taxon>Propionibacteriales</taxon>
        <taxon>Actinopolymorphaceae</taxon>
        <taxon>Actinopolymorpha</taxon>
    </lineage>
</organism>
<keyword evidence="2" id="KW-0472">Membrane</keyword>
<keyword evidence="2" id="KW-1133">Transmembrane helix</keyword>
<feature type="compositionally biased region" description="Basic and acidic residues" evidence="1">
    <location>
        <begin position="1"/>
        <end position="16"/>
    </location>
</feature>
<keyword evidence="4" id="KW-0645">Protease</keyword>
<gene>
    <name evidence="4" type="ORF">HEB94_006613</name>
</gene>
<dbReference type="GO" id="GO:0004175">
    <property type="term" value="F:endopeptidase activity"/>
    <property type="evidence" value="ECO:0007669"/>
    <property type="project" value="UniProtKB-ARBA"/>
</dbReference>
<evidence type="ECO:0000313" key="4">
    <source>
        <dbReference type="EMBL" id="MBE1609765.1"/>
    </source>
</evidence>
<feature type="domain" description="CAAX prenyl protease 2/Lysostaphin resistance protein A-like" evidence="3">
    <location>
        <begin position="209"/>
        <end position="302"/>
    </location>
</feature>